<evidence type="ECO:0000259" key="1">
    <source>
        <dbReference type="Pfam" id="PF01498"/>
    </source>
</evidence>
<dbReference type="OrthoDB" id="2442720at2759"/>
<dbReference type="NCBIfam" id="NF033545">
    <property type="entry name" value="transpos_IS630"/>
    <property type="match status" value="1"/>
</dbReference>
<dbReference type="InterPro" id="IPR052338">
    <property type="entry name" value="Transposase_5"/>
</dbReference>
<accession>A0A8H7QJ91</accession>
<dbReference type="InterPro" id="IPR036388">
    <property type="entry name" value="WH-like_DNA-bd_sf"/>
</dbReference>
<dbReference type="InterPro" id="IPR009057">
    <property type="entry name" value="Homeodomain-like_sf"/>
</dbReference>
<comment type="caution">
    <text evidence="3">The sequence shown here is derived from an EMBL/GenBank/DDBJ whole genome shotgun (WGS) entry which is preliminary data.</text>
</comment>
<dbReference type="EMBL" id="JAEPRD010000250">
    <property type="protein sequence ID" value="KAG2193075.1"/>
    <property type="molecule type" value="Genomic_DNA"/>
</dbReference>
<protein>
    <recommendedName>
        <fullName evidence="5">Transposase</fullName>
    </recommendedName>
</protein>
<dbReference type="AlphaFoldDB" id="A0A8H7QJ91"/>
<dbReference type="PANTHER" id="PTHR23022:SF135">
    <property type="entry name" value="SI:DKEY-77F5.3"/>
    <property type="match status" value="1"/>
</dbReference>
<dbReference type="InterPro" id="IPR038717">
    <property type="entry name" value="Tc1-like_DDE_dom"/>
</dbReference>
<keyword evidence="4" id="KW-1185">Reference proteome</keyword>
<feature type="domain" description="Tc1-like transposase DDE" evidence="2">
    <location>
        <begin position="143"/>
        <end position="295"/>
    </location>
</feature>
<dbReference type="InterPro" id="IPR047655">
    <property type="entry name" value="Transpos_IS630-like"/>
</dbReference>
<sequence length="321" mass="37588">MSQLTPDQKSYAVAKSNQGTSISPIARELNFSRTAIRRAIQRFKQIGSYQRQATSGRPKKFINRDKRVLQRYVMKNRRSTLNKIMANVDVNASINTFRKELRKLYLNSRIARKKPFINEKQRKRRLEFAKQHQNWSLEDWRKVIFTDESSFQTSSCSSVVRVRRRPNEVMLPSCLAPTFQSRRSSLSVWGGIGYNRRTNLVLLKKGERSSAQFINQVYEPFLKDFFNGSSSAILMEDNALIHTSKVARKWKKDMGIICLDWPPQSPDLNPIENVWMMMKLARRNRLQFVKNISTLQMHVVNEWKKIEVEKINKLIDSMPNA</sequence>
<dbReference type="Pfam" id="PF01498">
    <property type="entry name" value="HTH_Tnp_Tc3_2"/>
    <property type="match status" value="1"/>
</dbReference>
<dbReference type="SUPFAM" id="SSF46689">
    <property type="entry name" value="Homeodomain-like"/>
    <property type="match status" value="1"/>
</dbReference>
<evidence type="ECO:0000313" key="3">
    <source>
        <dbReference type="EMBL" id="KAG2193075.1"/>
    </source>
</evidence>
<dbReference type="GO" id="GO:0015074">
    <property type="term" value="P:DNA integration"/>
    <property type="evidence" value="ECO:0007669"/>
    <property type="project" value="InterPro"/>
</dbReference>
<name>A0A8H7QJ91_9FUNG</name>
<dbReference type="GO" id="GO:0006313">
    <property type="term" value="P:DNA transposition"/>
    <property type="evidence" value="ECO:0007669"/>
    <property type="project" value="InterPro"/>
</dbReference>
<evidence type="ECO:0008006" key="5">
    <source>
        <dbReference type="Google" id="ProtNLM"/>
    </source>
</evidence>
<dbReference type="PANTHER" id="PTHR23022">
    <property type="entry name" value="TRANSPOSABLE ELEMENT-RELATED"/>
    <property type="match status" value="1"/>
</dbReference>
<evidence type="ECO:0000259" key="2">
    <source>
        <dbReference type="Pfam" id="PF13358"/>
    </source>
</evidence>
<dbReference type="Gene3D" id="3.30.420.10">
    <property type="entry name" value="Ribonuclease H-like superfamily/Ribonuclease H"/>
    <property type="match status" value="1"/>
</dbReference>
<organism evidence="3 4">
    <name type="scientific">Mucor saturninus</name>
    <dbReference type="NCBI Taxonomy" id="64648"/>
    <lineage>
        <taxon>Eukaryota</taxon>
        <taxon>Fungi</taxon>
        <taxon>Fungi incertae sedis</taxon>
        <taxon>Mucoromycota</taxon>
        <taxon>Mucoromycotina</taxon>
        <taxon>Mucoromycetes</taxon>
        <taxon>Mucorales</taxon>
        <taxon>Mucorineae</taxon>
        <taxon>Mucoraceae</taxon>
        <taxon>Mucor</taxon>
    </lineage>
</organism>
<dbReference type="Gene3D" id="1.10.10.10">
    <property type="entry name" value="Winged helix-like DNA-binding domain superfamily/Winged helix DNA-binding domain"/>
    <property type="match status" value="1"/>
</dbReference>
<dbReference type="InterPro" id="IPR002492">
    <property type="entry name" value="Transposase_Tc1-like"/>
</dbReference>
<dbReference type="GO" id="GO:0003677">
    <property type="term" value="F:DNA binding"/>
    <property type="evidence" value="ECO:0007669"/>
    <property type="project" value="InterPro"/>
</dbReference>
<dbReference type="Pfam" id="PF13358">
    <property type="entry name" value="DDE_3"/>
    <property type="match status" value="1"/>
</dbReference>
<evidence type="ECO:0000313" key="4">
    <source>
        <dbReference type="Proteomes" id="UP000603453"/>
    </source>
</evidence>
<reference evidence="3" key="1">
    <citation type="submission" date="2020-12" db="EMBL/GenBank/DDBJ databases">
        <title>Metabolic potential, ecology and presence of endohyphal bacteria is reflected in genomic diversity of Mucoromycotina.</title>
        <authorList>
            <person name="Muszewska A."/>
            <person name="Okrasinska A."/>
            <person name="Steczkiewicz K."/>
            <person name="Drgas O."/>
            <person name="Orlowska M."/>
            <person name="Perlinska-Lenart U."/>
            <person name="Aleksandrzak-Piekarczyk T."/>
            <person name="Szatraj K."/>
            <person name="Zielenkiewicz U."/>
            <person name="Pilsyk S."/>
            <person name="Malc E."/>
            <person name="Mieczkowski P."/>
            <person name="Kruszewska J.S."/>
            <person name="Biernat P."/>
            <person name="Pawlowska J."/>
        </authorList>
    </citation>
    <scope>NUCLEOTIDE SEQUENCE</scope>
    <source>
        <strain evidence="3">WA0000017839</strain>
    </source>
</reference>
<feature type="domain" description="Transposase Tc1-like" evidence="1">
    <location>
        <begin position="66"/>
        <end position="134"/>
    </location>
</feature>
<gene>
    <name evidence="3" type="ORF">INT47_008900</name>
</gene>
<dbReference type="InterPro" id="IPR036397">
    <property type="entry name" value="RNaseH_sf"/>
</dbReference>
<proteinExistence type="predicted"/>
<dbReference type="Proteomes" id="UP000603453">
    <property type="component" value="Unassembled WGS sequence"/>
</dbReference>